<evidence type="ECO:0000313" key="12">
    <source>
        <dbReference type="Proteomes" id="UP000607653"/>
    </source>
</evidence>
<name>A0A822XCI1_NELNU</name>
<comment type="pathway">
    <text evidence="2">Glycan biosynthesis; starch biosynthesis.</text>
</comment>
<evidence type="ECO:0000256" key="1">
    <source>
        <dbReference type="ARBA" id="ARBA00004229"/>
    </source>
</evidence>
<dbReference type="PANTHER" id="PTHR45825:SF3">
    <property type="entry name" value="GRANULE-BOUND STARCH SYNTHASE 1, CHLOROPLASTIC_AMYLOPLASTIC"/>
    <property type="match status" value="1"/>
</dbReference>
<keyword evidence="9" id="KW-0809">Transit peptide</keyword>
<keyword evidence="5" id="KW-0934">Plastid</keyword>
<evidence type="ECO:0000259" key="10">
    <source>
        <dbReference type="Pfam" id="PF08323"/>
    </source>
</evidence>
<keyword evidence="8" id="KW-0750">Starch biosynthesis</keyword>
<comment type="caution">
    <text evidence="11">The sequence shown here is derived from an EMBL/GenBank/DDBJ whole genome shotgun (WGS) entry which is preliminary data.</text>
</comment>
<dbReference type="FunFam" id="3.40.50.2000:FF:000073">
    <property type="entry name" value="Starch synthase, chloroplastic/amyloplastic"/>
    <property type="match status" value="1"/>
</dbReference>
<keyword evidence="4" id="KW-0150">Chloroplast</keyword>
<evidence type="ECO:0000256" key="7">
    <source>
        <dbReference type="ARBA" id="ARBA00022679"/>
    </source>
</evidence>
<evidence type="ECO:0000256" key="8">
    <source>
        <dbReference type="ARBA" id="ARBA00022922"/>
    </source>
</evidence>
<dbReference type="EMBL" id="DUZY01000001">
    <property type="protein sequence ID" value="DAD18050.1"/>
    <property type="molecule type" value="Genomic_DNA"/>
</dbReference>
<keyword evidence="6" id="KW-0328">Glycosyltransferase</keyword>
<dbReference type="FunFam" id="3.40.50.2000:FF:000090">
    <property type="entry name" value="Starch synthase, chloroplastic/amyloplastic"/>
    <property type="match status" value="1"/>
</dbReference>
<gene>
    <name evidence="11" type="ORF">HUJ06_019513</name>
</gene>
<dbReference type="Pfam" id="PF08323">
    <property type="entry name" value="Glyco_transf_5"/>
    <property type="match status" value="1"/>
</dbReference>
<dbReference type="SUPFAM" id="SSF53756">
    <property type="entry name" value="UDP-Glycosyltransferase/glycogen phosphorylase"/>
    <property type="match status" value="1"/>
</dbReference>
<evidence type="ECO:0000256" key="9">
    <source>
        <dbReference type="ARBA" id="ARBA00022946"/>
    </source>
</evidence>
<dbReference type="UniPathway" id="UPA00152"/>
<dbReference type="GO" id="GO:0004373">
    <property type="term" value="F:alpha-1,4-glucan glucosyltransferase (UDP-glucose donor) activity"/>
    <property type="evidence" value="ECO:0007669"/>
    <property type="project" value="InterPro"/>
</dbReference>
<comment type="similarity">
    <text evidence="3">Belongs to the glycosyltransferase 1 family. Bacterial/plant glycogen synthase subfamily.</text>
</comment>
<dbReference type="InterPro" id="IPR013534">
    <property type="entry name" value="Starch_synth_cat_dom"/>
</dbReference>
<dbReference type="GO" id="GO:0019252">
    <property type="term" value="P:starch biosynthetic process"/>
    <property type="evidence" value="ECO:0007669"/>
    <property type="project" value="UniProtKB-UniPathway"/>
</dbReference>
<accession>A0A822XCI1</accession>
<keyword evidence="12" id="KW-1185">Reference proteome</keyword>
<evidence type="ECO:0000313" key="11">
    <source>
        <dbReference type="EMBL" id="DAD18050.1"/>
    </source>
</evidence>
<dbReference type="GO" id="GO:0009507">
    <property type="term" value="C:chloroplast"/>
    <property type="evidence" value="ECO:0007669"/>
    <property type="project" value="UniProtKB-SubCell"/>
</dbReference>
<proteinExistence type="inferred from homology"/>
<dbReference type="PANTHER" id="PTHR45825">
    <property type="entry name" value="GRANULE-BOUND STARCH SYNTHASE 1, CHLOROPLASTIC/AMYLOPLASTIC"/>
    <property type="match status" value="1"/>
</dbReference>
<comment type="subcellular location">
    <subcellularLocation>
        <location evidence="1">Plastid</location>
        <location evidence="1">Chloroplast</location>
    </subcellularLocation>
</comment>
<dbReference type="HAMAP" id="MF_00484">
    <property type="entry name" value="Glycogen_synth"/>
    <property type="match status" value="1"/>
</dbReference>
<evidence type="ECO:0000256" key="5">
    <source>
        <dbReference type="ARBA" id="ARBA00022640"/>
    </source>
</evidence>
<evidence type="ECO:0000256" key="6">
    <source>
        <dbReference type="ARBA" id="ARBA00022676"/>
    </source>
</evidence>
<evidence type="ECO:0000256" key="4">
    <source>
        <dbReference type="ARBA" id="ARBA00022528"/>
    </source>
</evidence>
<dbReference type="InterPro" id="IPR011835">
    <property type="entry name" value="GS/SS"/>
</dbReference>
<dbReference type="Pfam" id="PF13692">
    <property type="entry name" value="Glyco_trans_1_4"/>
    <property type="match status" value="1"/>
</dbReference>
<dbReference type="Gene3D" id="3.40.50.2000">
    <property type="entry name" value="Glycogen Phosphorylase B"/>
    <property type="match status" value="2"/>
</dbReference>
<reference evidence="11 12" key="1">
    <citation type="journal article" date="2020" name="Mol. Biol. Evol.">
        <title>Distinct Expression and Methylation Patterns for Genes with Different Fates following a Single Whole-Genome Duplication in Flowering Plants.</title>
        <authorList>
            <person name="Shi T."/>
            <person name="Rahmani R.S."/>
            <person name="Gugger P.F."/>
            <person name="Wang M."/>
            <person name="Li H."/>
            <person name="Zhang Y."/>
            <person name="Li Z."/>
            <person name="Wang Q."/>
            <person name="Van de Peer Y."/>
            <person name="Marchal K."/>
            <person name="Chen J."/>
        </authorList>
    </citation>
    <scope>NUCLEOTIDE SEQUENCE [LARGE SCALE GENOMIC DNA]</scope>
    <source>
        <tissue evidence="11">Leaf</tissue>
    </source>
</reference>
<protein>
    <recommendedName>
        <fullName evidence="10">Starch synthase catalytic domain-containing protein</fullName>
    </recommendedName>
</protein>
<dbReference type="CDD" id="cd03791">
    <property type="entry name" value="GT5_Glycogen_synthase_DULL1-like"/>
    <property type="match status" value="1"/>
</dbReference>
<feature type="domain" description="Starch synthase catalytic" evidence="10">
    <location>
        <begin position="115"/>
        <end position="378"/>
    </location>
</feature>
<dbReference type="Proteomes" id="UP000607653">
    <property type="component" value="Unassembled WGS sequence"/>
</dbReference>
<dbReference type="NCBIfam" id="TIGR02095">
    <property type="entry name" value="glgA"/>
    <property type="match status" value="1"/>
</dbReference>
<evidence type="ECO:0000256" key="2">
    <source>
        <dbReference type="ARBA" id="ARBA00004727"/>
    </source>
</evidence>
<keyword evidence="7" id="KW-0808">Transferase</keyword>
<sequence length="652" mass="71268">MVMFALKEKVLVQNNTNTILAAMATIRASQFVSTSAHINCRGTSTTLVPLPQIGFRNQFAVTHHGLRCLNKVDMLKMRGNVNAITSKATRTKGSTVDVASCKESSVIRCTGGMMKLVFVGAEVSPWSKTGGLGDVLGGLPPAMAANGHRVMTVSPRYDQYSDAWDTSVLIDIKVGDRVETVRFFHCYKQGVDRVFVDHPLFLEKVWGKTGSKIYGPRAGEDYKDNQIRFSLLCQAALEAPRVLNLNSSSNHFSGPYGDEDVLFICNDWHTALLPCYLKTMYKSKGIYTNAKVAFCIHNISYQGRFPFSEFSLLNLPDEFRGSFDFVDGNLKPVKGRKINWMKAGILESDQVLTVSPYYAQELVSGMAKGVELDNIIRKTGITGIVNGMDVEEWNPAADKYISIRYNAATVMDAKPLLKEALQAEVGLPVDRNIPVIGFIGRLEEQKGLDILSTAIPKFIQENVQIIVLGTGKKSMEKQLEQLEIKYPEKARGIAKFNVHLAHMIIAGADYMLIPSRFEPCGLIQLHAMRYGTVPIVASTGGLVDTVKEGSTGFQMGDFNVDCDAVDPADVNAVATSIKRALKTHGTPALTQMIKTCMAQDLSWKGPAKKWEEVLLSMRSGGGSKPGLGGIRGGEETAAPLPLPLAKEMVATA</sequence>
<dbReference type="AlphaFoldDB" id="A0A822XCI1"/>
<evidence type="ECO:0000256" key="3">
    <source>
        <dbReference type="ARBA" id="ARBA00010281"/>
    </source>
</evidence>
<organism evidence="11 12">
    <name type="scientific">Nelumbo nucifera</name>
    <name type="common">Sacred lotus</name>
    <dbReference type="NCBI Taxonomy" id="4432"/>
    <lineage>
        <taxon>Eukaryota</taxon>
        <taxon>Viridiplantae</taxon>
        <taxon>Streptophyta</taxon>
        <taxon>Embryophyta</taxon>
        <taxon>Tracheophyta</taxon>
        <taxon>Spermatophyta</taxon>
        <taxon>Magnoliopsida</taxon>
        <taxon>Proteales</taxon>
        <taxon>Nelumbonaceae</taxon>
        <taxon>Nelumbo</taxon>
    </lineage>
</organism>